<evidence type="ECO:0000313" key="1">
    <source>
        <dbReference type="EMBL" id="MDT9683677.1"/>
    </source>
</evidence>
<proteinExistence type="predicted"/>
<dbReference type="RefSeq" id="WP_315878741.1">
    <property type="nucleotide sequence ID" value="NZ_JAWCTQ010000018.1"/>
</dbReference>
<evidence type="ECO:0000313" key="2">
    <source>
        <dbReference type="Proteomes" id="UP001250181"/>
    </source>
</evidence>
<accession>A0ABU3QMN0</accession>
<name>A0ABU3QMN0_9ACTN</name>
<reference evidence="1 2" key="1">
    <citation type="submission" date="2023-09" db="EMBL/GenBank/DDBJ databases">
        <title>Streptomyces sp. nov.: A antagonism against Alternaria gaisen Producing Streptochlin, Isolated from Tamarix root soil.</title>
        <authorList>
            <person name="Chen Y."/>
        </authorList>
    </citation>
    <scope>NUCLEOTIDE SEQUENCE [LARGE SCALE GENOMIC DNA]</scope>
    <source>
        <strain evidence="1 2">TRM76323</strain>
    </source>
</reference>
<dbReference type="EMBL" id="JAWCTQ010000018">
    <property type="protein sequence ID" value="MDT9683677.1"/>
    <property type="molecule type" value="Genomic_DNA"/>
</dbReference>
<gene>
    <name evidence="1" type="ORF">RND61_16635</name>
</gene>
<dbReference type="Proteomes" id="UP001250181">
    <property type="component" value="Unassembled WGS sequence"/>
</dbReference>
<sequence>MLANELAAQGKLSADQYQLWRRNNDWYDANYTNPTHVDPDIYDPRVNPGAVAWFKVSAQHLIKRVDWYLELLASHGVEFRRLESSNPGKIIYEDTDQIVVIPTEQLSRT</sequence>
<protein>
    <submittedName>
        <fullName evidence="1">Uncharacterized protein</fullName>
    </submittedName>
</protein>
<comment type="caution">
    <text evidence="1">The sequence shown here is derived from an EMBL/GenBank/DDBJ whole genome shotgun (WGS) entry which is preliminary data.</text>
</comment>
<keyword evidence="2" id="KW-1185">Reference proteome</keyword>
<organism evidence="1 2">
    <name type="scientific">Streptomyces tamarix</name>
    <dbReference type="NCBI Taxonomy" id="3078565"/>
    <lineage>
        <taxon>Bacteria</taxon>
        <taxon>Bacillati</taxon>
        <taxon>Actinomycetota</taxon>
        <taxon>Actinomycetes</taxon>
        <taxon>Kitasatosporales</taxon>
        <taxon>Streptomycetaceae</taxon>
        <taxon>Streptomyces</taxon>
    </lineage>
</organism>